<evidence type="ECO:0000313" key="3">
    <source>
        <dbReference type="Proteomes" id="UP000026915"/>
    </source>
</evidence>
<keyword evidence="1" id="KW-0812">Transmembrane</keyword>
<organism evidence="2 3">
    <name type="scientific">Theobroma cacao</name>
    <name type="common">Cacao</name>
    <name type="synonym">Cocoa</name>
    <dbReference type="NCBI Taxonomy" id="3641"/>
    <lineage>
        <taxon>Eukaryota</taxon>
        <taxon>Viridiplantae</taxon>
        <taxon>Streptophyta</taxon>
        <taxon>Embryophyta</taxon>
        <taxon>Tracheophyta</taxon>
        <taxon>Spermatophyta</taxon>
        <taxon>Magnoliopsida</taxon>
        <taxon>eudicotyledons</taxon>
        <taxon>Gunneridae</taxon>
        <taxon>Pentapetalae</taxon>
        <taxon>rosids</taxon>
        <taxon>malvids</taxon>
        <taxon>Malvales</taxon>
        <taxon>Malvaceae</taxon>
        <taxon>Byttnerioideae</taxon>
        <taxon>Theobroma</taxon>
    </lineage>
</organism>
<feature type="transmembrane region" description="Helical" evidence="1">
    <location>
        <begin position="49"/>
        <end position="70"/>
    </location>
</feature>
<dbReference type="InParanoid" id="A0A061DMH5"/>
<gene>
    <name evidence="2" type="ORF">TCM_002913</name>
</gene>
<sequence>MKKRYKSIKKSLNSPRCNVSQAAGFISYLFQVILQHSSCWLLNKQLLLWIYSMFITLLHCSHFMVNLFPFNTNQQFDGSKPSNVDTNECSSSYAY</sequence>
<dbReference type="HOGENOM" id="CLU_2376985_0_0_1"/>
<dbReference type="EMBL" id="CM001879">
    <property type="protein sequence ID" value="EOX93910.1"/>
    <property type="molecule type" value="Genomic_DNA"/>
</dbReference>
<keyword evidence="3" id="KW-1185">Reference proteome</keyword>
<evidence type="ECO:0000256" key="1">
    <source>
        <dbReference type="SAM" id="Phobius"/>
    </source>
</evidence>
<reference evidence="2 3" key="1">
    <citation type="journal article" date="2013" name="Genome Biol.">
        <title>The genome sequence of the most widely cultivated cacao type and its use to identify candidate genes regulating pod color.</title>
        <authorList>
            <person name="Motamayor J.C."/>
            <person name="Mockaitis K."/>
            <person name="Schmutz J."/>
            <person name="Haiminen N."/>
            <person name="Iii D.L."/>
            <person name="Cornejo O."/>
            <person name="Findley S.D."/>
            <person name="Zheng P."/>
            <person name="Utro F."/>
            <person name="Royaert S."/>
            <person name="Saski C."/>
            <person name="Jenkins J."/>
            <person name="Podicheti R."/>
            <person name="Zhao M."/>
            <person name="Scheffler B.E."/>
            <person name="Stack J.C."/>
            <person name="Feltus F.A."/>
            <person name="Mustiga G.M."/>
            <person name="Amores F."/>
            <person name="Phillips W."/>
            <person name="Marelli J.P."/>
            <person name="May G.D."/>
            <person name="Shapiro H."/>
            <person name="Ma J."/>
            <person name="Bustamante C.D."/>
            <person name="Schnell R.J."/>
            <person name="Main D."/>
            <person name="Gilbert D."/>
            <person name="Parida L."/>
            <person name="Kuhn D.N."/>
        </authorList>
    </citation>
    <scope>NUCLEOTIDE SEQUENCE [LARGE SCALE GENOMIC DNA]</scope>
    <source>
        <strain evidence="3">cv. Matina 1-6</strain>
    </source>
</reference>
<name>A0A061DMH5_THECC</name>
<dbReference type="AlphaFoldDB" id="A0A061DMH5"/>
<dbReference type="Proteomes" id="UP000026915">
    <property type="component" value="Chromosome 1"/>
</dbReference>
<evidence type="ECO:0000313" key="2">
    <source>
        <dbReference type="EMBL" id="EOX93910.1"/>
    </source>
</evidence>
<protein>
    <submittedName>
        <fullName evidence="2">Uncharacterized protein</fullName>
    </submittedName>
</protein>
<proteinExistence type="predicted"/>
<accession>A0A061DMH5</accession>
<dbReference type="Gramene" id="EOX93910">
    <property type="protein sequence ID" value="EOX93910"/>
    <property type="gene ID" value="TCM_002913"/>
</dbReference>
<keyword evidence="1" id="KW-0472">Membrane</keyword>
<keyword evidence="1" id="KW-1133">Transmembrane helix</keyword>